<proteinExistence type="predicted"/>
<dbReference type="EMBL" id="JBHSYQ010000005">
    <property type="protein sequence ID" value="MFC6998414.1"/>
    <property type="molecule type" value="Genomic_DNA"/>
</dbReference>
<evidence type="ECO:0000313" key="2">
    <source>
        <dbReference type="EMBL" id="MFC6998414.1"/>
    </source>
</evidence>
<comment type="caution">
    <text evidence="2">The sequence shown here is derived from an EMBL/GenBank/DDBJ whole genome shotgun (WGS) entry which is preliminary data.</text>
</comment>
<dbReference type="RefSeq" id="WP_066617616.1">
    <property type="nucleotide sequence ID" value="NZ_JBHSYQ010000005.1"/>
</dbReference>
<protein>
    <recommendedName>
        <fullName evidence="4">DUF3298 domain-containing protein</fullName>
    </recommendedName>
</protein>
<sequence length="209" mass="23421">MLFALASSLLFSFCGESQSAPTEASITSKETASSVVEVKTPAAERQDKGVFKPSGFTVTCEEKEEKNPESEDPIIIKTCTYGNYRTISTGTPDFNGRYSYENGLYRFEKGKYIEISNSALFNQKQEKLLKHINQQIKADYLKLSSDPESKECFEGAEPFHDFPMDELRLEFEAGQLVFHVEFGLPTACLSVNGTSVSFTLQEVEPYLNK</sequence>
<name>A0ABW2DP30_9BACT</name>
<feature type="chain" id="PRO_5046753802" description="DUF3298 domain-containing protein" evidence="1">
    <location>
        <begin position="20"/>
        <end position="209"/>
    </location>
</feature>
<dbReference type="Proteomes" id="UP001596405">
    <property type="component" value="Unassembled WGS sequence"/>
</dbReference>
<evidence type="ECO:0000313" key="3">
    <source>
        <dbReference type="Proteomes" id="UP001596405"/>
    </source>
</evidence>
<organism evidence="2 3">
    <name type="scientific">Rufibacter roseus</name>
    <dbReference type="NCBI Taxonomy" id="1567108"/>
    <lineage>
        <taxon>Bacteria</taxon>
        <taxon>Pseudomonadati</taxon>
        <taxon>Bacteroidota</taxon>
        <taxon>Cytophagia</taxon>
        <taxon>Cytophagales</taxon>
        <taxon>Hymenobacteraceae</taxon>
        <taxon>Rufibacter</taxon>
    </lineage>
</organism>
<feature type="signal peptide" evidence="1">
    <location>
        <begin position="1"/>
        <end position="19"/>
    </location>
</feature>
<reference evidence="3" key="1">
    <citation type="journal article" date="2019" name="Int. J. Syst. Evol. Microbiol.">
        <title>The Global Catalogue of Microorganisms (GCM) 10K type strain sequencing project: providing services to taxonomists for standard genome sequencing and annotation.</title>
        <authorList>
            <consortium name="The Broad Institute Genomics Platform"/>
            <consortium name="The Broad Institute Genome Sequencing Center for Infectious Disease"/>
            <person name="Wu L."/>
            <person name="Ma J."/>
        </authorList>
    </citation>
    <scope>NUCLEOTIDE SEQUENCE [LARGE SCALE GENOMIC DNA]</scope>
    <source>
        <strain evidence="3">CGMCC 4.7393</strain>
    </source>
</reference>
<keyword evidence="1" id="KW-0732">Signal</keyword>
<evidence type="ECO:0000256" key="1">
    <source>
        <dbReference type="SAM" id="SignalP"/>
    </source>
</evidence>
<accession>A0ABW2DP30</accession>
<evidence type="ECO:0008006" key="4">
    <source>
        <dbReference type="Google" id="ProtNLM"/>
    </source>
</evidence>
<keyword evidence="3" id="KW-1185">Reference proteome</keyword>
<gene>
    <name evidence="2" type="ORF">ACFQHR_12315</name>
</gene>